<organism evidence="1">
    <name type="scientific">marine sediment metagenome</name>
    <dbReference type="NCBI Taxonomy" id="412755"/>
    <lineage>
        <taxon>unclassified sequences</taxon>
        <taxon>metagenomes</taxon>
        <taxon>ecological metagenomes</taxon>
    </lineage>
</organism>
<reference evidence="1" key="1">
    <citation type="journal article" date="2014" name="Front. Microbiol.">
        <title>High frequency of phylogenetically diverse reductive dehalogenase-homologous genes in deep subseafloor sedimentary metagenomes.</title>
        <authorList>
            <person name="Kawai M."/>
            <person name="Futagami T."/>
            <person name="Toyoda A."/>
            <person name="Takaki Y."/>
            <person name="Nishi S."/>
            <person name="Hori S."/>
            <person name="Arai W."/>
            <person name="Tsubouchi T."/>
            <person name="Morono Y."/>
            <person name="Uchiyama I."/>
            <person name="Ito T."/>
            <person name="Fujiyama A."/>
            <person name="Inagaki F."/>
            <person name="Takami H."/>
        </authorList>
    </citation>
    <scope>NUCLEOTIDE SEQUENCE</scope>
    <source>
        <strain evidence="1">Expedition CK06-06</strain>
    </source>
</reference>
<gene>
    <name evidence="1" type="ORF">S01H4_18943</name>
</gene>
<evidence type="ECO:0000313" key="1">
    <source>
        <dbReference type="EMBL" id="GAG54038.1"/>
    </source>
</evidence>
<name>X0Z0M0_9ZZZZ</name>
<sequence>MSEKSILFNADEVRAALAGHKTQVRRPVKPQPPGDARATFAFDRARLVVPATFASESSIPDYDCEIMTPWLAGDLLWVRETWTAPAYEDWKMSEMPQDIHVRYKATDKNVNDERYTYKWRPSIHMPRWASRLTLRVKRVWVEQAQDISKQDAIAEGVYWSEAFPEMYTWQDHHRGYGCAEHAFFAMYGFDCMGDINPHLWACEFEMVNE</sequence>
<accession>X0Z0M0</accession>
<dbReference type="AlphaFoldDB" id="X0Z0M0"/>
<protein>
    <submittedName>
        <fullName evidence="1">Uncharacterized protein</fullName>
    </submittedName>
</protein>
<proteinExistence type="predicted"/>
<comment type="caution">
    <text evidence="1">The sequence shown here is derived from an EMBL/GenBank/DDBJ whole genome shotgun (WGS) entry which is preliminary data.</text>
</comment>
<dbReference type="EMBL" id="BART01008419">
    <property type="protein sequence ID" value="GAG54038.1"/>
    <property type="molecule type" value="Genomic_DNA"/>
</dbReference>